<dbReference type="Pfam" id="PF00005">
    <property type="entry name" value="ABC_tran"/>
    <property type="match status" value="1"/>
</dbReference>
<evidence type="ECO:0000259" key="5">
    <source>
        <dbReference type="PROSITE" id="PS50893"/>
    </source>
</evidence>
<dbReference type="InterPro" id="IPR027417">
    <property type="entry name" value="P-loop_NTPase"/>
</dbReference>
<feature type="domain" description="ABC transporter" evidence="5">
    <location>
        <begin position="17"/>
        <end position="247"/>
    </location>
</feature>
<evidence type="ECO:0000256" key="1">
    <source>
        <dbReference type="ARBA" id="ARBA00005417"/>
    </source>
</evidence>
<name>A0AAJ6B0P5_9HYPH</name>
<dbReference type="GO" id="GO:0015697">
    <property type="term" value="P:quaternary ammonium group transport"/>
    <property type="evidence" value="ECO:0007669"/>
    <property type="project" value="UniProtKB-ARBA"/>
</dbReference>
<keyword evidence="2" id="KW-0813">Transport</keyword>
<evidence type="ECO:0000256" key="2">
    <source>
        <dbReference type="ARBA" id="ARBA00022448"/>
    </source>
</evidence>
<dbReference type="AlphaFoldDB" id="A0AAJ6B0P5"/>
<reference evidence="6" key="1">
    <citation type="submission" date="2023-03" db="EMBL/GenBank/DDBJ databases">
        <title>Andean soil-derived lignocellulolytic bacterial consortium as a source of novel taxa and putative plastic-active enzymes.</title>
        <authorList>
            <person name="Diaz-Garcia L."/>
            <person name="Chuvochina M."/>
            <person name="Feuerriegel G."/>
            <person name="Bunk B."/>
            <person name="Sproer C."/>
            <person name="Streit W.R."/>
            <person name="Rodriguez L.M."/>
            <person name="Overmann J."/>
            <person name="Jimenez D.J."/>
        </authorList>
    </citation>
    <scope>NUCLEOTIDE SEQUENCE</scope>
    <source>
        <strain evidence="6">MAG 4196</strain>
    </source>
</reference>
<evidence type="ECO:0000313" key="6">
    <source>
        <dbReference type="EMBL" id="WEK04926.1"/>
    </source>
</evidence>
<dbReference type="Gene3D" id="2.40.50.100">
    <property type="match status" value="1"/>
</dbReference>
<dbReference type="Gene3D" id="3.40.50.300">
    <property type="entry name" value="P-loop containing nucleotide triphosphate hydrolases"/>
    <property type="match status" value="1"/>
</dbReference>
<evidence type="ECO:0000256" key="4">
    <source>
        <dbReference type="ARBA" id="ARBA00022840"/>
    </source>
</evidence>
<dbReference type="GO" id="GO:0016887">
    <property type="term" value="F:ATP hydrolysis activity"/>
    <property type="evidence" value="ECO:0007669"/>
    <property type="project" value="InterPro"/>
</dbReference>
<dbReference type="Pfam" id="PF08402">
    <property type="entry name" value="TOBE_2"/>
    <property type="match status" value="1"/>
</dbReference>
<dbReference type="PROSITE" id="PS50893">
    <property type="entry name" value="ABC_TRANSPORTER_2"/>
    <property type="match status" value="1"/>
</dbReference>
<dbReference type="SUPFAM" id="SSF50331">
    <property type="entry name" value="MOP-like"/>
    <property type="match status" value="1"/>
</dbReference>
<dbReference type="GO" id="GO:0022857">
    <property type="term" value="F:transmembrane transporter activity"/>
    <property type="evidence" value="ECO:0007669"/>
    <property type="project" value="InterPro"/>
</dbReference>
<dbReference type="InterPro" id="IPR003593">
    <property type="entry name" value="AAA+_ATPase"/>
</dbReference>
<comment type="similarity">
    <text evidence="1">Belongs to the ABC transporter superfamily.</text>
</comment>
<dbReference type="PROSITE" id="PS00211">
    <property type="entry name" value="ABC_TRANSPORTER_1"/>
    <property type="match status" value="1"/>
</dbReference>
<organism evidence="6 7">
    <name type="scientific">Candidatus Devosia phytovorans</name>
    <dbReference type="NCBI Taxonomy" id="3121372"/>
    <lineage>
        <taxon>Bacteria</taxon>
        <taxon>Pseudomonadati</taxon>
        <taxon>Pseudomonadota</taxon>
        <taxon>Alphaproteobacteria</taxon>
        <taxon>Hyphomicrobiales</taxon>
        <taxon>Devosiaceae</taxon>
        <taxon>Devosia</taxon>
    </lineage>
</organism>
<dbReference type="InterPro" id="IPR017871">
    <property type="entry name" value="ABC_transporter-like_CS"/>
</dbReference>
<protein>
    <submittedName>
        <fullName evidence="6">ABC transporter ATP-binding protein</fullName>
    </submittedName>
</protein>
<dbReference type="GO" id="GO:0043190">
    <property type="term" value="C:ATP-binding cassette (ABC) transporter complex"/>
    <property type="evidence" value="ECO:0007669"/>
    <property type="project" value="InterPro"/>
</dbReference>
<dbReference type="InterPro" id="IPR013611">
    <property type="entry name" value="Transp-assoc_OB_typ2"/>
</dbReference>
<dbReference type="InterPro" id="IPR008995">
    <property type="entry name" value="Mo/tungstate-bd_C_term_dom"/>
</dbReference>
<keyword evidence="4 6" id="KW-0067">ATP-binding</keyword>
<evidence type="ECO:0000313" key="7">
    <source>
        <dbReference type="Proteomes" id="UP001217476"/>
    </source>
</evidence>
<dbReference type="PANTHER" id="PTHR42781:SF4">
    <property type="entry name" value="SPERMIDINE_PUTRESCINE IMPORT ATP-BINDING PROTEIN POTA"/>
    <property type="match status" value="1"/>
</dbReference>
<dbReference type="EMBL" id="CP119312">
    <property type="protein sequence ID" value="WEK04926.1"/>
    <property type="molecule type" value="Genomic_DNA"/>
</dbReference>
<dbReference type="InterPro" id="IPR003439">
    <property type="entry name" value="ABC_transporter-like_ATP-bd"/>
</dbReference>
<dbReference type="SMART" id="SM00382">
    <property type="entry name" value="AAA"/>
    <property type="match status" value="1"/>
</dbReference>
<gene>
    <name evidence="6" type="ORF">P0Y65_01340</name>
</gene>
<dbReference type="GO" id="GO:0005524">
    <property type="term" value="F:ATP binding"/>
    <property type="evidence" value="ECO:0007669"/>
    <property type="project" value="UniProtKB-KW"/>
</dbReference>
<proteinExistence type="inferred from homology"/>
<dbReference type="PANTHER" id="PTHR42781">
    <property type="entry name" value="SPERMIDINE/PUTRESCINE IMPORT ATP-BINDING PROTEIN POTA"/>
    <property type="match status" value="1"/>
</dbReference>
<evidence type="ECO:0000256" key="3">
    <source>
        <dbReference type="ARBA" id="ARBA00022741"/>
    </source>
</evidence>
<sequence>MTVMTKGEQKLKAQVAVSVQNVNMTFDGFHAVDSASFELKQGRFLTILGPSGSGKTTLLRMIAGFQKPTAGEIFINGAPVGAAPPHKRSIGMVFQKLALFPHMTAAENVAFPLKMRRFDATTIPERVKRYLDLVQLGPYADRRVHQLSGGQQQRVAIARALVFEPDLLLLDEPLAALDRKLREEMQLEFRRIQRELGVTTINVTHDQREALVVSDDVVVMDKGRIQQMASPTETYRTPANAFVAGFIGVTNFLNGKVTSVNGSEITFAAGERDFIGHWGAVAGAPTTSATVVGALRAEQVRMAATADELAGCRTVLSAKVSDAIFEGERTVYEVTVGMDGNIVRVFDHDPAAHKQFGLGEAVSIGWNPQDVLIYPN</sequence>
<accession>A0AAJ6B0P5</accession>
<keyword evidence="3" id="KW-0547">Nucleotide-binding</keyword>
<dbReference type="InterPro" id="IPR050093">
    <property type="entry name" value="ABC_SmlMolc_Importer"/>
</dbReference>
<dbReference type="SUPFAM" id="SSF52540">
    <property type="entry name" value="P-loop containing nucleoside triphosphate hydrolases"/>
    <property type="match status" value="1"/>
</dbReference>
<dbReference type="FunFam" id="3.40.50.300:FF:000425">
    <property type="entry name" value="Probable ABC transporter, ATP-binding subunit"/>
    <property type="match status" value="1"/>
</dbReference>
<dbReference type="Proteomes" id="UP001217476">
    <property type="component" value="Chromosome"/>
</dbReference>